<sequence>MKTKSKSKMYRKMIIGFTVLTVIATSFADSKFTDIPANYWAQDTISWGVERNIIQGYQDNTFKPDQNVTEAEFITMFINAFEGVQESADTYWASGYYEYAKSHNWAIKGYGNTKAASTKINRTRVAEIVTGAVGVNYSGDNAIRYMLTKGLAEGRGSTPSVSGYQGSSLLKRSEAVQFIKNLMDKGVTEVRERPTKPSDPKDIPALPGEISSNGDVTLKELKKKDATADVARAIEFMPKDAASEPYIKEFLNNIIIKDGKATFTVPKSIPKGYIVYLNGVDGSAYSLKVTGGEEKSFKIQDGFGLSMYVGTTAKQSISIMENGDVIWGAKHS</sequence>
<protein>
    <submittedName>
        <fullName evidence="4">S-layer homology domain-containing protein</fullName>
    </submittedName>
</protein>
<evidence type="ECO:0000259" key="3">
    <source>
        <dbReference type="PROSITE" id="PS51272"/>
    </source>
</evidence>
<proteinExistence type="predicted"/>
<evidence type="ECO:0000256" key="1">
    <source>
        <dbReference type="SAM" id="MobiDB-lite"/>
    </source>
</evidence>
<feature type="compositionally biased region" description="Basic and acidic residues" evidence="1">
    <location>
        <begin position="187"/>
        <end position="202"/>
    </location>
</feature>
<gene>
    <name evidence="4" type="ORF">HP548_12245</name>
</gene>
<reference evidence="4 5" key="1">
    <citation type="submission" date="2020-05" db="EMBL/GenBank/DDBJ databases">
        <title>Genome Sequencing of Type Strains.</title>
        <authorList>
            <person name="Lemaire J.F."/>
            <person name="Inderbitzin P."/>
            <person name="Gregorio O.A."/>
            <person name="Collins S.B."/>
            <person name="Wespe N."/>
            <person name="Knight-Connoni V."/>
        </authorList>
    </citation>
    <scope>NUCLEOTIDE SEQUENCE [LARGE SCALE GENOMIC DNA]</scope>
    <source>
        <strain evidence="4 5">DSM 19942</strain>
    </source>
</reference>
<keyword evidence="2" id="KW-0732">Signal</keyword>
<dbReference type="Pfam" id="PF00395">
    <property type="entry name" value="SLH"/>
    <property type="match status" value="1"/>
</dbReference>
<name>A0ABX2MLB2_9BACL</name>
<keyword evidence="5" id="KW-1185">Reference proteome</keyword>
<dbReference type="EMBL" id="JABMCC010000107">
    <property type="protein sequence ID" value="NUU54847.1"/>
    <property type="molecule type" value="Genomic_DNA"/>
</dbReference>
<dbReference type="PROSITE" id="PS51272">
    <property type="entry name" value="SLH"/>
    <property type="match status" value="1"/>
</dbReference>
<evidence type="ECO:0000313" key="4">
    <source>
        <dbReference type="EMBL" id="NUU54847.1"/>
    </source>
</evidence>
<dbReference type="RefSeq" id="WP_175381786.1">
    <property type="nucleotide sequence ID" value="NZ_CBCRYD010000039.1"/>
</dbReference>
<dbReference type="InterPro" id="IPR001119">
    <property type="entry name" value="SLH_dom"/>
</dbReference>
<feature type="chain" id="PRO_5046954787" evidence="2">
    <location>
        <begin position="29"/>
        <end position="332"/>
    </location>
</feature>
<dbReference type="GeneID" id="97131486"/>
<evidence type="ECO:0000256" key="2">
    <source>
        <dbReference type="SAM" id="SignalP"/>
    </source>
</evidence>
<accession>A0ABX2MLB2</accession>
<feature type="region of interest" description="Disordered" evidence="1">
    <location>
        <begin position="187"/>
        <end position="209"/>
    </location>
</feature>
<feature type="signal peptide" evidence="2">
    <location>
        <begin position="1"/>
        <end position="28"/>
    </location>
</feature>
<dbReference type="Proteomes" id="UP000577724">
    <property type="component" value="Unassembled WGS sequence"/>
</dbReference>
<comment type="caution">
    <text evidence="4">The sequence shown here is derived from an EMBL/GenBank/DDBJ whole genome shotgun (WGS) entry which is preliminary data.</text>
</comment>
<feature type="domain" description="SLH" evidence="3">
    <location>
        <begin position="28"/>
        <end position="91"/>
    </location>
</feature>
<organism evidence="4 5">
    <name type="scientific">Paenibacillus taichungensis</name>
    <dbReference type="NCBI Taxonomy" id="484184"/>
    <lineage>
        <taxon>Bacteria</taxon>
        <taxon>Bacillati</taxon>
        <taxon>Bacillota</taxon>
        <taxon>Bacilli</taxon>
        <taxon>Bacillales</taxon>
        <taxon>Paenibacillaceae</taxon>
        <taxon>Paenibacillus</taxon>
    </lineage>
</organism>
<evidence type="ECO:0000313" key="5">
    <source>
        <dbReference type="Proteomes" id="UP000577724"/>
    </source>
</evidence>